<sequence>MDPSSKFLKRLVLVFFLSLFVLSKSEASRPLMGKVGEGFIKKGLDAVMDSLALGAIKNSGPSPVEAA</sequence>
<evidence type="ECO:0000313" key="2">
    <source>
        <dbReference type="EMBL" id="ONK78974.1"/>
    </source>
</evidence>
<protein>
    <submittedName>
        <fullName evidence="2">Uncharacterized protein</fullName>
    </submittedName>
</protein>
<evidence type="ECO:0000256" key="1">
    <source>
        <dbReference type="SAM" id="SignalP"/>
    </source>
</evidence>
<dbReference type="Gramene" id="ONK78974">
    <property type="protein sequence ID" value="ONK78974"/>
    <property type="gene ID" value="A4U43_C01F1580"/>
</dbReference>
<keyword evidence="1" id="KW-0732">Signal</keyword>
<organism evidence="2 3">
    <name type="scientific">Asparagus officinalis</name>
    <name type="common">Garden asparagus</name>
    <dbReference type="NCBI Taxonomy" id="4686"/>
    <lineage>
        <taxon>Eukaryota</taxon>
        <taxon>Viridiplantae</taxon>
        <taxon>Streptophyta</taxon>
        <taxon>Embryophyta</taxon>
        <taxon>Tracheophyta</taxon>
        <taxon>Spermatophyta</taxon>
        <taxon>Magnoliopsida</taxon>
        <taxon>Liliopsida</taxon>
        <taxon>Asparagales</taxon>
        <taxon>Asparagaceae</taxon>
        <taxon>Asparagoideae</taxon>
        <taxon>Asparagus</taxon>
    </lineage>
</organism>
<evidence type="ECO:0000313" key="3">
    <source>
        <dbReference type="Proteomes" id="UP000243459"/>
    </source>
</evidence>
<keyword evidence="3" id="KW-1185">Reference proteome</keyword>
<feature type="chain" id="PRO_5024399286" evidence="1">
    <location>
        <begin position="28"/>
        <end position="67"/>
    </location>
</feature>
<proteinExistence type="predicted"/>
<feature type="signal peptide" evidence="1">
    <location>
        <begin position="1"/>
        <end position="27"/>
    </location>
</feature>
<name>A0A5P1FLK5_ASPOF</name>
<accession>A0A5P1FLK5</accession>
<reference evidence="3" key="1">
    <citation type="journal article" date="2017" name="Nat. Commun.">
        <title>The asparagus genome sheds light on the origin and evolution of a young Y chromosome.</title>
        <authorList>
            <person name="Harkess A."/>
            <person name="Zhou J."/>
            <person name="Xu C."/>
            <person name="Bowers J.E."/>
            <person name="Van der Hulst R."/>
            <person name="Ayyampalayam S."/>
            <person name="Mercati F."/>
            <person name="Riccardi P."/>
            <person name="McKain M.R."/>
            <person name="Kakrana A."/>
            <person name="Tang H."/>
            <person name="Ray J."/>
            <person name="Groenendijk J."/>
            <person name="Arikit S."/>
            <person name="Mathioni S.M."/>
            <person name="Nakano M."/>
            <person name="Shan H."/>
            <person name="Telgmann-Rauber A."/>
            <person name="Kanno A."/>
            <person name="Yue Z."/>
            <person name="Chen H."/>
            <person name="Li W."/>
            <person name="Chen Y."/>
            <person name="Xu X."/>
            <person name="Zhang Y."/>
            <person name="Luo S."/>
            <person name="Chen H."/>
            <person name="Gao J."/>
            <person name="Mao Z."/>
            <person name="Pires J.C."/>
            <person name="Luo M."/>
            <person name="Kudrna D."/>
            <person name="Wing R.A."/>
            <person name="Meyers B.C."/>
            <person name="Yi K."/>
            <person name="Kong H."/>
            <person name="Lavrijsen P."/>
            <person name="Sunseri F."/>
            <person name="Falavigna A."/>
            <person name="Ye Y."/>
            <person name="Leebens-Mack J.H."/>
            <person name="Chen G."/>
        </authorList>
    </citation>
    <scope>NUCLEOTIDE SEQUENCE [LARGE SCALE GENOMIC DNA]</scope>
    <source>
        <strain evidence="3">cv. DH0086</strain>
    </source>
</reference>
<dbReference type="EMBL" id="CM007381">
    <property type="protein sequence ID" value="ONK78974.1"/>
    <property type="molecule type" value="Genomic_DNA"/>
</dbReference>
<gene>
    <name evidence="2" type="ORF">A4U43_C01F1580</name>
</gene>
<dbReference type="AlphaFoldDB" id="A0A5P1FLK5"/>
<dbReference type="Proteomes" id="UP000243459">
    <property type="component" value="Chromosome 1"/>
</dbReference>